<evidence type="ECO:0000256" key="6">
    <source>
        <dbReference type="ARBA" id="ARBA00018236"/>
    </source>
</evidence>
<organism evidence="18 20">
    <name type="scientific">Frankliniella occidentalis</name>
    <name type="common">Western flower thrips</name>
    <name type="synonym">Euthrips occidentalis</name>
    <dbReference type="NCBI Taxonomy" id="133901"/>
    <lineage>
        <taxon>Eukaryota</taxon>
        <taxon>Metazoa</taxon>
        <taxon>Ecdysozoa</taxon>
        <taxon>Arthropoda</taxon>
        <taxon>Hexapoda</taxon>
        <taxon>Insecta</taxon>
        <taxon>Pterygota</taxon>
        <taxon>Neoptera</taxon>
        <taxon>Paraneoptera</taxon>
        <taxon>Thysanoptera</taxon>
        <taxon>Terebrantia</taxon>
        <taxon>Thripoidea</taxon>
        <taxon>Thripidae</taxon>
        <taxon>Frankliniella</taxon>
    </lineage>
</organism>
<comment type="subcellular location">
    <subcellularLocation>
        <location evidence="2">Cytoplasm</location>
    </subcellularLocation>
</comment>
<dbReference type="InterPro" id="IPR018050">
    <property type="entry name" value="Pmannose_isomerase-type1_CS"/>
</dbReference>
<dbReference type="InterPro" id="IPR014710">
    <property type="entry name" value="RmlC-like_jellyroll"/>
</dbReference>
<dbReference type="InterPro" id="IPR046458">
    <property type="entry name" value="PMI_typeI_hel"/>
</dbReference>
<evidence type="ECO:0000256" key="3">
    <source>
        <dbReference type="ARBA" id="ARBA00004666"/>
    </source>
</evidence>
<evidence type="ECO:0000256" key="7">
    <source>
        <dbReference type="ARBA" id="ARBA00022490"/>
    </source>
</evidence>
<dbReference type="PIRSF" id="PIRSF001480">
    <property type="entry name" value="Mannose-6-phosphate_isomerase"/>
    <property type="match status" value="1"/>
</dbReference>
<dbReference type="RefSeq" id="XP_026278307.1">
    <property type="nucleotide sequence ID" value="XM_026422522.2"/>
</dbReference>
<evidence type="ECO:0000256" key="9">
    <source>
        <dbReference type="ARBA" id="ARBA00022833"/>
    </source>
</evidence>
<evidence type="ECO:0000256" key="5">
    <source>
        <dbReference type="ARBA" id="ARBA00011956"/>
    </source>
</evidence>
<dbReference type="GeneID" id="113206434"/>
<evidence type="ECO:0000256" key="11">
    <source>
        <dbReference type="ARBA" id="ARBA00029741"/>
    </source>
</evidence>
<dbReference type="GO" id="GO:0008270">
    <property type="term" value="F:zinc ion binding"/>
    <property type="evidence" value="ECO:0007669"/>
    <property type="project" value="InterPro"/>
</dbReference>
<evidence type="ECO:0000256" key="1">
    <source>
        <dbReference type="ARBA" id="ARBA00000757"/>
    </source>
</evidence>
<evidence type="ECO:0000313" key="18">
    <source>
        <dbReference type="Proteomes" id="UP000504606"/>
    </source>
</evidence>
<dbReference type="UniPathway" id="UPA00126">
    <property type="reaction ID" value="UER00423"/>
</dbReference>
<feature type="domain" description="Phosphomannose isomerase type I helical insertion" evidence="17">
    <location>
        <begin position="168"/>
        <end position="242"/>
    </location>
</feature>
<comment type="cofactor">
    <cofactor evidence="14">
        <name>Zn(2+)</name>
        <dbReference type="ChEBI" id="CHEBI:29105"/>
    </cofactor>
    <text evidence="14">Binds 1 zinc ion per subunit.</text>
</comment>
<dbReference type="AlphaFoldDB" id="A0A6J1SB79"/>
<keyword evidence="18" id="KW-1185">Reference proteome</keyword>
<proteinExistence type="inferred from homology"/>
<dbReference type="Pfam" id="PF20511">
    <property type="entry name" value="PMI_typeI_cat"/>
    <property type="match status" value="1"/>
</dbReference>
<feature type="binding site" evidence="14">
    <location>
        <position position="101"/>
    </location>
    <ligand>
        <name>Zn(2+)</name>
        <dbReference type="ChEBI" id="CHEBI:29105"/>
    </ligand>
</feature>
<dbReference type="EC" id="5.3.1.8" evidence="5"/>
<feature type="domain" description="Phosphomannose isomerase type I catalytic" evidence="16">
    <location>
        <begin position="2"/>
        <end position="144"/>
    </location>
</feature>
<dbReference type="GO" id="GO:0005829">
    <property type="term" value="C:cytosol"/>
    <property type="evidence" value="ECO:0007669"/>
    <property type="project" value="TreeGrafter"/>
</dbReference>
<dbReference type="GO" id="GO:0009298">
    <property type="term" value="P:GDP-mannose biosynthetic process"/>
    <property type="evidence" value="ECO:0007669"/>
    <property type="project" value="UniProtKB-UniPathway"/>
</dbReference>
<dbReference type="PANTHER" id="PTHR10309">
    <property type="entry name" value="MANNOSE-6-PHOSPHATE ISOMERASE"/>
    <property type="match status" value="1"/>
</dbReference>
<dbReference type="FunFam" id="2.60.120.10:FF:000044">
    <property type="entry name" value="Mannose-6-phosphate isomerase"/>
    <property type="match status" value="1"/>
</dbReference>
<reference evidence="19 20" key="1">
    <citation type="submission" date="2025-04" db="UniProtKB">
        <authorList>
            <consortium name="RefSeq"/>
        </authorList>
    </citation>
    <scope>IDENTIFICATION</scope>
    <source>
        <tissue evidence="19 20">Whole organism</tissue>
    </source>
</reference>
<dbReference type="NCBIfam" id="TIGR00218">
    <property type="entry name" value="manA"/>
    <property type="match status" value="1"/>
</dbReference>
<dbReference type="KEGG" id="foc:113206434"/>
<dbReference type="InterPro" id="IPR046457">
    <property type="entry name" value="PMI_typeI_cat"/>
</dbReference>
<evidence type="ECO:0000256" key="13">
    <source>
        <dbReference type="PIRSR" id="PIRSR001480-1"/>
    </source>
</evidence>
<dbReference type="SUPFAM" id="SSF51182">
    <property type="entry name" value="RmlC-like cupins"/>
    <property type="match status" value="1"/>
</dbReference>
<dbReference type="GO" id="GO:0004476">
    <property type="term" value="F:mannose-6-phosphate isomerase activity"/>
    <property type="evidence" value="ECO:0007669"/>
    <property type="project" value="UniProtKB-EC"/>
</dbReference>
<dbReference type="Gene3D" id="2.60.120.10">
    <property type="entry name" value="Jelly Rolls"/>
    <property type="match status" value="2"/>
</dbReference>
<keyword evidence="10 19" id="KW-0413">Isomerase</keyword>
<comment type="catalytic activity">
    <reaction evidence="1">
        <text>D-mannose 6-phosphate = D-fructose 6-phosphate</text>
        <dbReference type="Rhea" id="RHEA:12356"/>
        <dbReference type="ChEBI" id="CHEBI:58735"/>
        <dbReference type="ChEBI" id="CHEBI:61527"/>
        <dbReference type="EC" id="5.3.1.8"/>
    </reaction>
</comment>
<evidence type="ECO:0000256" key="12">
    <source>
        <dbReference type="ARBA" id="ARBA00030762"/>
    </source>
</evidence>
<evidence type="ECO:0000256" key="4">
    <source>
        <dbReference type="ARBA" id="ARBA00010772"/>
    </source>
</evidence>
<dbReference type="InterPro" id="IPR001250">
    <property type="entry name" value="Man6P_Isoase-1"/>
</dbReference>
<dbReference type="RefSeq" id="XP_026278306.1">
    <property type="nucleotide sequence ID" value="XM_026422521.2"/>
</dbReference>
<dbReference type="PRINTS" id="PR00714">
    <property type="entry name" value="MAN6PISMRASE"/>
</dbReference>
<evidence type="ECO:0000256" key="10">
    <source>
        <dbReference type="ARBA" id="ARBA00023235"/>
    </source>
</evidence>
<evidence type="ECO:0000313" key="19">
    <source>
        <dbReference type="RefSeq" id="XP_026278306.1"/>
    </source>
</evidence>
<sequence length="402" mass="44265">MEIRCAVQPYAWGKLGHTSEVASLQECAHPDFCIEETKPYAELWMGAHTSAPSLIKGSNEKLSEWISKNPDVLGESVRNKFGDELPFLFKVLSVNKALSIQAHPNKEHAEKLHRERPDIYKDPNHKPELAIALTPFEALCGFRPIQQIKQFLDRIPELKTIIGEAASNLQASDEAGIQSALRDCFQALMTCPAETIQEQLSMLVERHSTLDESSRSLENANLIAKLSSEFPGDVGCFCVYFLNYLILKPGEALYLGPNEPHAYLSGDCIECMACSDNVVRAGLTPKYIDVNTLCSMLTYNCEEADQKRFQPTAVDSYTQLFSPPVPDFAVAKIEIPGETSTYDIGPRSSASIILAVSGNGCAQHDMPVKRGSVLFIPANTVFSISTSGLKDTLLLFQAMANI</sequence>
<dbReference type="OrthoDB" id="6605218at2759"/>
<evidence type="ECO:0000313" key="20">
    <source>
        <dbReference type="RefSeq" id="XP_026278307.1"/>
    </source>
</evidence>
<gene>
    <name evidence="19 20" type="primary">LOC113206434</name>
</gene>
<feature type="active site" evidence="13">
    <location>
        <position position="280"/>
    </location>
</feature>
<dbReference type="InterPro" id="IPR011051">
    <property type="entry name" value="RmlC_Cupin_sf"/>
</dbReference>
<dbReference type="CDD" id="cd07011">
    <property type="entry name" value="cupin_PMI_type_I_N"/>
    <property type="match status" value="1"/>
</dbReference>
<dbReference type="PROSITE" id="PS00966">
    <property type="entry name" value="PMI_I_2"/>
    <property type="match status" value="1"/>
</dbReference>
<dbReference type="InterPro" id="IPR016305">
    <property type="entry name" value="Mannose-6-P_Isomerase"/>
</dbReference>
<dbReference type="Pfam" id="PF20512">
    <property type="entry name" value="PMI_typeI_hel"/>
    <property type="match status" value="1"/>
</dbReference>
<evidence type="ECO:0000256" key="8">
    <source>
        <dbReference type="ARBA" id="ARBA00022723"/>
    </source>
</evidence>
<dbReference type="FunFam" id="2.60.120.10:FF:000030">
    <property type="entry name" value="Mannose-6-phosphate isomerase ManA"/>
    <property type="match status" value="1"/>
</dbReference>
<evidence type="ECO:0000259" key="17">
    <source>
        <dbReference type="Pfam" id="PF20512"/>
    </source>
</evidence>
<keyword evidence="7" id="KW-0963">Cytoplasm</keyword>
<dbReference type="Gene3D" id="1.10.441.10">
    <property type="entry name" value="Phosphomannose Isomerase, domain 2"/>
    <property type="match status" value="1"/>
</dbReference>
<comment type="similarity">
    <text evidence="4">Belongs to the mannose-6-phosphate isomerase type 1 family.</text>
</comment>
<feature type="binding site" evidence="14">
    <location>
        <position position="261"/>
    </location>
    <ligand>
        <name>Zn(2+)</name>
        <dbReference type="ChEBI" id="CHEBI:29105"/>
    </ligand>
</feature>
<dbReference type="FunFam" id="1.10.441.10:FF:000003">
    <property type="entry name" value="Mannose-6-phosphate isomerase"/>
    <property type="match status" value="1"/>
</dbReference>
<accession>A0A6J1SB79</accession>
<evidence type="ECO:0000256" key="15">
    <source>
        <dbReference type="RuleBase" id="RU004248"/>
    </source>
</evidence>
<dbReference type="CTD" id="4351"/>
<dbReference type="GO" id="GO:0005975">
    <property type="term" value="P:carbohydrate metabolic process"/>
    <property type="evidence" value="ECO:0007669"/>
    <property type="project" value="InterPro"/>
</dbReference>
<comment type="pathway">
    <text evidence="3 15">Nucleotide-sugar biosynthesis; GDP-alpha-D-mannose biosynthesis; alpha-D-mannose 1-phosphate from D-fructose 6-phosphate: step 1/2.</text>
</comment>
<evidence type="ECO:0000256" key="14">
    <source>
        <dbReference type="PIRSR" id="PIRSR001480-2"/>
    </source>
</evidence>
<evidence type="ECO:0000256" key="2">
    <source>
        <dbReference type="ARBA" id="ARBA00004496"/>
    </source>
</evidence>
<dbReference type="PANTHER" id="PTHR10309:SF0">
    <property type="entry name" value="MANNOSE-6-PHOSPHATE ISOMERASE"/>
    <property type="match status" value="1"/>
</dbReference>
<keyword evidence="9 14" id="KW-0862">Zinc</keyword>
<protein>
    <recommendedName>
        <fullName evidence="6">Mannose-6-phosphate isomerase</fullName>
        <ecNumber evidence="5">5.3.1.8</ecNumber>
    </recommendedName>
    <alternativeName>
        <fullName evidence="11">Phosphohexomutase</fullName>
    </alternativeName>
    <alternativeName>
        <fullName evidence="12">Phosphomannose isomerase</fullName>
    </alternativeName>
</protein>
<name>A0A6J1SB79_FRAOC</name>
<evidence type="ECO:0000259" key="16">
    <source>
        <dbReference type="Pfam" id="PF20511"/>
    </source>
</evidence>
<feature type="binding site" evidence="14">
    <location>
        <position position="128"/>
    </location>
    <ligand>
        <name>Zn(2+)</name>
        <dbReference type="ChEBI" id="CHEBI:29105"/>
    </ligand>
</feature>
<dbReference type="Proteomes" id="UP000504606">
    <property type="component" value="Unplaced"/>
</dbReference>
<feature type="binding site" evidence="14">
    <location>
        <position position="103"/>
    </location>
    <ligand>
        <name>Zn(2+)</name>
        <dbReference type="ChEBI" id="CHEBI:29105"/>
    </ligand>
</feature>
<dbReference type="PROSITE" id="PS00965">
    <property type="entry name" value="PMI_I_1"/>
    <property type="match status" value="1"/>
</dbReference>
<keyword evidence="8 14" id="KW-0479">Metal-binding</keyword>